<dbReference type="GO" id="GO:0016020">
    <property type="term" value="C:membrane"/>
    <property type="evidence" value="ECO:0007669"/>
    <property type="project" value="UniProtKB-SubCell"/>
</dbReference>
<dbReference type="SUPFAM" id="SSF48652">
    <property type="entry name" value="Tetraspanin"/>
    <property type="match status" value="1"/>
</dbReference>
<evidence type="ECO:0000256" key="5">
    <source>
        <dbReference type="SAM" id="Phobius"/>
    </source>
</evidence>
<sequence>MKILYSETWNSIQSEYQCCGIDGPFDYNMTALIEQNYETVDPQQLFPKSCCRENLPVLPNEQILMRDKCVTSYDPDLVYIYGCYDHIHHWLQHSADLLSILGFCVITFIKVCFLAILRYEIKEMIQKIKVLNDMTEAAATVPVHDLEAYLPRPSVVQMDASQSLLANACTQSTYRTDKPYHSHHHHSHLFSSACGSCVSDKPRGNSITATTGNVSDLSQCQSQSQSKKQSLV</sequence>
<evidence type="ECO:0000256" key="4">
    <source>
        <dbReference type="ARBA" id="ARBA00023136"/>
    </source>
</evidence>
<organism evidence="6">
    <name type="scientific">Oppiella nova</name>
    <dbReference type="NCBI Taxonomy" id="334625"/>
    <lineage>
        <taxon>Eukaryota</taxon>
        <taxon>Metazoa</taxon>
        <taxon>Ecdysozoa</taxon>
        <taxon>Arthropoda</taxon>
        <taxon>Chelicerata</taxon>
        <taxon>Arachnida</taxon>
        <taxon>Acari</taxon>
        <taxon>Acariformes</taxon>
        <taxon>Sarcoptiformes</taxon>
        <taxon>Oribatida</taxon>
        <taxon>Brachypylina</taxon>
        <taxon>Oppioidea</taxon>
        <taxon>Oppiidae</taxon>
        <taxon>Oppiella</taxon>
    </lineage>
</organism>
<evidence type="ECO:0000256" key="2">
    <source>
        <dbReference type="ARBA" id="ARBA00022692"/>
    </source>
</evidence>
<keyword evidence="3 5" id="KW-1133">Transmembrane helix</keyword>
<evidence type="ECO:0000256" key="1">
    <source>
        <dbReference type="ARBA" id="ARBA00004141"/>
    </source>
</evidence>
<keyword evidence="4 5" id="KW-0472">Membrane</keyword>
<dbReference type="OrthoDB" id="10054572at2759"/>
<proteinExistence type="predicted"/>
<evidence type="ECO:0000313" key="6">
    <source>
        <dbReference type="EMBL" id="CAD7638072.1"/>
    </source>
</evidence>
<dbReference type="Pfam" id="PF00335">
    <property type="entry name" value="Tetraspanin"/>
    <property type="match status" value="1"/>
</dbReference>
<feature type="transmembrane region" description="Helical" evidence="5">
    <location>
        <begin position="97"/>
        <end position="117"/>
    </location>
</feature>
<name>A0A7R9LC89_9ACAR</name>
<keyword evidence="7" id="KW-1185">Reference proteome</keyword>
<keyword evidence="2 5" id="KW-0812">Transmembrane</keyword>
<protein>
    <submittedName>
        <fullName evidence="6">Uncharacterized protein</fullName>
    </submittedName>
</protein>
<dbReference type="Gene3D" id="1.10.1450.10">
    <property type="entry name" value="Tetraspanin"/>
    <property type="match status" value="1"/>
</dbReference>
<dbReference type="EMBL" id="CAJPVJ010000171">
    <property type="protein sequence ID" value="CAG2161593.1"/>
    <property type="molecule type" value="Genomic_DNA"/>
</dbReference>
<dbReference type="EMBL" id="OC914996">
    <property type="protein sequence ID" value="CAD7638072.1"/>
    <property type="molecule type" value="Genomic_DNA"/>
</dbReference>
<evidence type="ECO:0000256" key="3">
    <source>
        <dbReference type="ARBA" id="ARBA00022989"/>
    </source>
</evidence>
<comment type="subcellular location">
    <subcellularLocation>
        <location evidence="1">Membrane</location>
        <topology evidence="1">Multi-pass membrane protein</topology>
    </subcellularLocation>
</comment>
<evidence type="ECO:0000313" key="7">
    <source>
        <dbReference type="Proteomes" id="UP000728032"/>
    </source>
</evidence>
<dbReference type="AlphaFoldDB" id="A0A7R9LC89"/>
<dbReference type="InterPro" id="IPR008952">
    <property type="entry name" value="Tetraspanin_EC2_sf"/>
</dbReference>
<gene>
    <name evidence="6" type="ORF">ONB1V03_LOCUS1197</name>
</gene>
<dbReference type="InterPro" id="IPR018499">
    <property type="entry name" value="Tetraspanin/Peripherin"/>
</dbReference>
<dbReference type="Proteomes" id="UP000728032">
    <property type="component" value="Unassembled WGS sequence"/>
</dbReference>
<reference evidence="6" key="1">
    <citation type="submission" date="2020-11" db="EMBL/GenBank/DDBJ databases">
        <authorList>
            <person name="Tran Van P."/>
        </authorList>
    </citation>
    <scope>NUCLEOTIDE SEQUENCE</scope>
</reference>
<accession>A0A7R9LC89</accession>